<evidence type="ECO:0000256" key="1">
    <source>
        <dbReference type="SAM" id="Coils"/>
    </source>
</evidence>
<keyword evidence="1" id="KW-0175">Coiled coil</keyword>
<dbReference type="Proteomes" id="UP000552038">
    <property type="component" value="Unassembled WGS sequence"/>
</dbReference>
<reference evidence="2 3" key="1">
    <citation type="submission" date="2020-05" db="EMBL/GenBank/DDBJ databases">
        <title>Whole genome sequencing and identification of novel metabolites from Paenibacillus alvei strain JR949.</title>
        <authorList>
            <person name="Rajendhran J."/>
            <person name="Sree Pranav P."/>
            <person name="Mahalakshmi B."/>
            <person name="Karthikeyan R."/>
        </authorList>
    </citation>
    <scope>NUCLEOTIDE SEQUENCE [LARGE SCALE GENOMIC DNA]</scope>
    <source>
        <strain evidence="2 3">JR949</strain>
    </source>
</reference>
<dbReference type="Pfam" id="PF09388">
    <property type="entry name" value="SpoOE-like"/>
    <property type="match status" value="1"/>
</dbReference>
<dbReference type="GO" id="GO:0043937">
    <property type="term" value="P:regulation of sporulation"/>
    <property type="evidence" value="ECO:0007669"/>
    <property type="project" value="InterPro"/>
</dbReference>
<comment type="caution">
    <text evidence="2">The sequence shown here is derived from an EMBL/GenBank/DDBJ whole genome shotgun (WGS) entry which is preliminary data.</text>
</comment>
<proteinExistence type="predicted"/>
<accession>A0AAP7A7V4</accession>
<dbReference type="RefSeq" id="WP_171420050.1">
    <property type="nucleotide sequence ID" value="NZ_JABFOR010000081.1"/>
</dbReference>
<feature type="coiled-coil region" evidence="1">
    <location>
        <begin position="4"/>
        <end position="31"/>
    </location>
</feature>
<name>A0AAP7A7V4_PAEAL</name>
<sequence length="58" mass="7000">MIYCDDLLHKIDGLRQELTCLVNQKNNLIDDEVIQISQLLDIYILEHQKRCMKRTKQR</sequence>
<dbReference type="InterPro" id="IPR036638">
    <property type="entry name" value="HLH_DNA-bd_sf"/>
</dbReference>
<dbReference type="AlphaFoldDB" id="A0AAP7A7V4"/>
<dbReference type="EMBL" id="JABFOR010000081">
    <property type="protein sequence ID" value="NOJ74132.1"/>
    <property type="molecule type" value="Genomic_DNA"/>
</dbReference>
<organism evidence="2 3">
    <name type="scientific">Paenibacillus alvei</name>
    <name type="common">Bacillus alvei</name>
    <dbReference type="NCBI Taxonomy" id="44250"/>
    <lineage>
        <taxon>Bacteria</taxon>
        <taxon>Bacillati</taxon>
        <taxon>Bacillota</taxon>
        <taxon>Bacilli</taxon>
        <taxon>Bacillales</taxon>
        <taxon>Paenibacillaceae</taxon>
        <taxon>Paenibacillus</taxon>
    </lineage>
</organism>
<dbReference type="InterPro" id="IPR018540">
    <property type="entry name" value="Spo0E-like"/>
</dbReference>
<evidence type="ECO:0000313" key="3">
    <source>
        <dbReference type="Proteomes" id="UP000552038"/>
    </source>
</evidence>
<dbReference type="SUPFAM" id="SSF140500">
    <property type="entry name" value="BAS1536-like"/>
    <property type="match status" value="1"/>
</dbReference>
<protein>
    <submittedName>
        <fullName evidence="2">Aspartyl-phosphate phosphatase Spo0E family protein</fullName>
    </submittedName>
</protein>
<dbReference type="GO" id="GO:0046983">
    <property type="term" value="F:protein dimerization activity"/>
    <property type="evidence" value="ECO:0007669"/>
    <property type="project" value="InterPro"/>
</dbReference>
<dbReference type="Gene3D" id="4.10.280.10">
    <property type="entry name" value="Helix-loop-helix DNA-binding domain"/>
    <property type="match status" value="1"/>
</dbReference>
<dbReference type="InterPro" id="IPR037208">
    <property type="entry name" value="Spo0E-like_sf"/>
</dbReference>
<gene>
    <name evidence="2" type="ORF">HMI46_26870</name>
</gene>
<evidence type="ECO:0000313" key="2">
    <source>
        <dbReference type="EMBL" id="NOJ74132.1"/>
    </source>
</evidence>